<dbReference type="SUPFAM" id="SSF51604">
    <property type="entry name" value="Enolase C-terminal domain-like"/>
    <property type="match status" value="1"/>
</dbReference>
<dbReference type="PROSITE" id="PS00908">
    <property type="entry name" value="MR_MLE_1"/>
    <property type="match status" value="1"/>
</dbReference>
<protein>
    <submittedName>
        <fullName evidence="5">Mandelate racemase/muconate lactonizing enzyme family protein</fullName>
    </submittedName>
</protein>
<dbReference type="Pfam" id="PF02746">
    <property type="entry name" value="MR_MLE_N"/>
    <property type="match status" value="1"/>
</dbReference>
<evidence type="ECO:0000256" key="2">
    <source>
        <dbReference type="ARBA" id="ARBA00022723"/>
    </source>
</evidence>
<dbReference type="SMART" id="SM00922">
    <property type="entry name" value="MR_MLE"/>
    <property type="match status" value="1"/>
</dbReference>
<feature type="domain" description="Mandelate racemase/muconate lactonizing enzyme C-terminal" evidence="4">
    <location>
        <begin position="144"/>
        <end position="222"/>
    </location>
</feature>
<dbReference type="EMBL" id="JBHSKF010000012">
    <property type="protein sequence ID" value="MFC5289699.1"/>
    <property type="molecule type" value="Genomic_DNA"/>
</dbReference>
<dbReference type="Pfam" id="PF13378">
    <property type="entry name" value="MR_MLE_C"/>
    <property type="match status" value="1"/>
</dbReference>
<evidence type="ECO:0000256" key="1">
    <source>
        <dbReference type="ARBA" id="ARBA00001946"/>
    </source>
</evidence>
<dbReference type="InterPro" id="IPR029017">
    <property type="entry name" value="Enolase-like_N"/>
</dbReference>
<dbReference type="InterPro" id="IPR046945">
    <property type="entry name" value="RHMD-like"/>
</dbReference>
<dbReference type="InterPro" id="IPR029065">
    <property type="entry name" value="Enolase_C-like"/>
</dbReference>
<organism evidence="5 6">
    <name type="scientific">Actinokineospora guangxiensis</name>
    <dbReference type="NCBI Taxonomy" id="1490288"/>
    <lineage>
        <taxon>Bacteria</taxon>
        <taxon>Bacillati</taxon>
        <taxon>Actinomycetota</taxon>
        <taxon>Actinomycetes</taxon>
        <taxon>Pseudonocardiales</taxon>
        <taxon>Pseudonocardiaceae</taxon>
        <taxon>Actinokineospora</taxon>
    </lineage>
</organism>
<keyword evidence="3" id="KW-0460">Magnesium</keyword>
<dbReference type="PANTHER" id="PTHR13794:SF58">
    <property type="entry name" value="MITOCHONDRIAL ENOLASE SUPERFAMILY MEMBER 1"/>
    <property type="match status" value="1"/>
</dbReference>
<keyword evidence="2" id="KW-0479">Metal-binding</keyword>
<dbReference type="PROSITE" id="PS00909">
    <property type="entry name" value="MR_MLE_2"/>
    <property type="match status" value="1"/>
</dbReference>
<comment type="cofactor">
    <cofactor evidence="1">
        <name>Mg(2+)</name>
        <dbReference type="ChEBI" id="CHEBI:18420"/>
    </cofactor>
</comment>
<evidence type="ECO:0000313" key="5">
    <source>
        <dbReference type="EMBL" id="MFC5289699.1"/>
    </source>
</evidence>
<comment type="caution">
    <text evidence="5">The sequence shown here is derived from an EMBL/GenBank/DDBJ whole genome shotgun (WGS) entry which is preliminary data.</text>
</comment>
<dbReference type="SUPFAM" id="SSF54826">
    <property type="entry name" value="Enolase N-terminal domain-like"/>
    <property type="match status" value="1"/>
</dbReference>
<keyword evidence="6" id="KW-1185">Reference proteome</keyword>
<dbReference type="CDD" id="cd03316">
    <property type="entry name" value="MR_like"/>
    <property type="match status" value="1"/>
</dbReference>
<dbReference type="InterPro" id="IPR013342">
    <property type="entry name" value="Mandelate_racemase_C"/>
</dbReference>
<dbReference type="SFLD" id="SFLDS00001">
    <property type="entry name" value="Enolase"/>
    <property type="match status" value="1"/>
</dbReference>
<evidence type="ECO:0000259" key="4">
    <source>
        <dbReference type="SMART" id="SM00922"/>
    </source>
</evidence>
<dbReference type="Gene3D" id="3.30.390.10">
    <property type="entry name" value="Enolase-like, N-terminal domain"/>
    <property type="match status" value="1"/>
</dbReference>
<accession>A0ABW0EU74</accession>
<proteinExistence type="predicted"/>
<dbReference type="InterPro" id="IPR018110">
    <property type="entry name" value="Mandel_Rmase/mucon_lact_enz_CS"/>
</dbReference>
<evidence type="ECO:0000313" key="6">
    <source>
        <dbReference type="Proteomes" id="UP001596157"/>
    </source>
</evidence>
<dbReference type="Proteomes" id="UP001596157">
    <property type="component" value="Unassembled WGS sequence"/>
</dbReference>
<dbReference type="Gene3D" id="3.20.20.120">
    <property type="entry name" value="Enolase-like C-terminal domain"/>
    <property type="match status" value="1"/>
</dbReference>
<gene>
    <name evidence="5" type="ORF">ACFPM7_21820</name>
</gene>
<evidence type="ECO:0000256" key="3">
    <source>
        <dbReference type="ARBA" id="ARBA00022842"/>
    </source>
</evidence>
<reference evidence="6" key="1">
    <citation type="journal article" date="2019" name="Int. J. Syst. Evol. Microbiol.">
        <title>The Global Catalogue of Microorganisms (GCM) 10K type strain sequencing project: providing services to taxonomists for standard genome sequencing and annotation.</title>
        <authorList>
            <consortium name="The Broad Institute Genomics Platform"/>
            <consortium name="The Broad Institute Genome Sequencing Center for Infectious Disease"/>
            <person name="Wu L."/>
            <person name="Ma J."/>
        </authorList>
    </citation>
    <scope>NUCLEOTIDE SEQUENCE [LARGE SCALE GENOMIC DNA]</scope>
    <source>
        <strain evidence="6">CCUG 59778</strain>
    </source>
</reference>
<name>A0ABW0EU74_9PSEU</name>
<dbReference type="RefSeq" id="WP_378249553.1">
    <property type="nucleotide sequence ID" value="NZ_JBHSKF010000012.1"/>
</dbReference>
<dbReference type="PANTHER" id="PTHR13794">
    <property type="entry name" value="ENOLASE SUPERFAMILY, MANDELATE RACEMASE"/>
    <property type="match status" value="1"/>
</dbReference>
<dbReference type="InterPro" id="IPR036849">
    <property type="entry name" value="Enolase-like_C_sf"/>
</dbReference>
<sequence length="344" mass="35915">MGGPVIADLRTTPLRAPLRRPWGPDVTSLRVVAATIADSAGGSGVGFSWTPSAGASAVRALLETDVRAAVSGLPAEPEPVWDRMRAALADAGAGGVTTMAMAAVDIALWDLRARRAALPLVELIGRRRTAVPVYGSGVNLHCPVDELVEQVRRQVDAGYAGVKIKVGPGVPLMIDANQRWDLPAALRAVRALAAYEPHWIEEPLPADDLRAHAALRARCAVPVAIGENLHTAARFAEAIRVGACDIVQPNVVRVGGITPFRAIAALASAAGVGFAPHLLLDLVGQLAMTLPQDTWVEDVEDADFAALGLLAAPSGVRVADGVLTAHTGPGHGLRFREPNPEDDA</sequence>
<dbReference type="InterPro" id="IPR013341">
    <property type="entry name" value="Mandelate_racemase_N_dom"/>
</dbReference>